<dbReference type="KEGG" id="bbae:FRD01_20315"/>
<dbReference type="EMBL" id="CP042467">
    <property type="protein sequence ID" value="QED29537.1"/>
    <property type="molecule type" value="Genomic_DNA"/>
</dbReference>
<name>A0A5B8XWE8_9DELT</name>
<keyword evidence="3" id="KW-0201">Cytochrome c-type biogenesis</keyword>
<feature type="transmembrane region" description="Helical" evidence="5">
    <location>
        <begin position="27"/>
        <end position="45"/>
    </location>
</feature>
<protein>
    <submittedName>
        <fullName evidence="6">Cytochrome c maturation protein CcmE</fullName>
    </submittedName>
</protein>
<evidence type="ECO:0000313" key="7">
    <source>
        <dbReference type="Proteomes" id="UP000321595"/>
    </source>
</evidence>
<evidence type="ECO:0000256" key="1">
    <source>
        <dbReference type="ARBA" id="ARBA00004370"/>
    </source>
</evidence>
<keyword evidence="7" id="KW-1185">Reference proteome</keyword>
<reference evidence="6 7" key="1">
    <citation type="submission" date="2019-08" db="EMBL/GenBank/DDBJ databases">
        <authorList>
            <person name="Liang Q."/>
        </authorList>
    </citation>
    <scope>NUCLEOTIDE SEQUENCE [LARGE SCALE GENOMIC DNA]</scope>
    <source>
        <strain evidence="6 7">V1718</strain>
    </source>
</reference>
<evidence type="ECO:0000256" key="3">
    <source>
        <dbReference type="ARBA" id="ARBA00022748"/>
    </source>
</evidence>
<dbReference type="AlphaFoldDB" id="A0A5B8XWE8"/>
<evidence type="ECO:0000256" key="5">
    <source>
        <dbReference type="SAM" id="Phobius"/>
    </source>
</evidence>
<dbReference type="Pfam" id="PF03100">
    <property type="entry name" value="CcmE"/>
    <property type="match status" value="1"/>
</dbReference>
<keyword evidence="2" id="KW-0408">Iron</keyword>
<dbReference type="GO" id="GO:0005886">
    <property type="term" value="C:plasma membrane"/>
    <property type="evidence" value="ECO:0007669"/>
    <property type="project" value="InterPro"/>
</dbReference>
<dbReference type="GO" id="GO:0020037">
    <property type="term" value="F:heme binding"/>
    <property type="evidence" value="ECO:0007669"/>
    <property type="project" value="InterPro"/>
</dbReference>
<evidence type="ECO:0000256" key="4">
    <source>
        <dbReference type="ARBA" id="ARBA00023136"/>
    </source>
</evidence>
<dbReference type="RefSeq" id="WP_146962770.1">
    <property type="nucleotide sequence ID" value="NZ_CP042467.1"/>
</dbReference>
<keyword evidence="4 5" id="KW-0472">Membrane</keyword>
<keyword evidence="5" id="KW-0812">Transmembrane</keyword>
<keyword evidence="5" id="KW-1133">Transmembrane helix</keyword>
<sequence length="160" mass="17318">MTEQYDLDPDSPIEAELEEESGKSTPWLLIVGLLMAAVGVAFLVMDGMGAETYFYTVDQAVAKGPDLVGQKVRIKGKVEPGTIVGNDGELHRKFNVIENGKSIAVTYDKAMPDTFDEDMEVVVEGVVSDDMIVEANEVLVKCPSRYEGAPPTAHQPQASL</sequence>
<dbReference type="GO" id="GO:0017004">
    <property type="term" value="P:cytochrome complex assembly"/>
    <property type="evidence" value="ECO:0007669"/>
    <property type="project" value="UniProtKB-KW"/>
</dbReference>
<dbReference type="SUPFAM" id="SSF82093">
    <property type="entry name" value="Heme chaperone CcmE"/>
    <property type="match status" value="1"/>
</dbReference>
<comment type="subcellular location">
    <subcellularLocation>
        <location evidence="1">Membrane</location>
    </subcellularLocation>
</comment>
<accession>A0A5B8XWE8</accession>
<keyword evidence="2" id="KW-0349">Heme</keyword>
<proteinExistence type="predicted"/>
<dbReference type="InterPro" id="IPR036127">
    <property type="entry name" value="CcmE-like_sf"/>
</dbReference>
<dbReference type="GO" id="GO:0017003">
    <property type="term" value="P:protein-heme linkage"/>
    <property type="evidence" value="ECO:0007669"/>
    <property type="project" value="InterPro"/>
</dbReference>
<evidence type="ECO:0000256" key="2">
    <source>
        <dbReference type="ARBA" id="ARBA00022617"/>
    </source>
</evidence>
<gene>
    <name evidence="6" type="ORF">FRD01_20315</name>
</gene>
<dbReference type="InterPro" id="IPR004329">
    <property type="entry name" value="CcmE"/>
</dbReference>
<evidence type="ECO:0000313" key="6">
    <source>
        <dbReference type="EMBL" id="QED29537.1"/>
    </source>
</evidence>
<dbReference type="InterPro" id="IPR012340">
    <property type="entry name" value="NA-bd_OB-fold"/>
</dbReference>
<organism evidence="6 7">
    <name type="scientific">Microvenator marinus</name>
    <dbReference type="NCBI Taxonomy" id="2600177"/>
    <lineage>
        <taxon>Bacteria</taxon>
        <taxon>Deltaproteobacteria</taxon>
        <taxon>Bradymonadales</taxon>
        <taxon>Microvenatoraceae</taxon>
        <taxon>Microvenator</taxon>
    </lineage>
</organism>
<dbReference type="OrthoDB" id="9794828at2"/>
<dbReference type="Gene3D" id="2.40.50.140">
    <property type="entry name" value="Nucleic acid-binding proteins"/>
    <property type="match status" value="1"/>
</dbReference>
<keyword evidence="2" id="KW-0479">Metal-binding</keyword>
<dbReference type="Proteomes" id="UP000321595">
    <property type="component" value="Chromosome"/>
</dbReference>